<dbReference type="InterPro" id="IPR036894">
    <property type="entry name" value="YbaB-like_sf"/>
</dbReference>
<organism evidence="1 2">
    <name type="scientific">Candidatus Uhrbacteria bacterium CG10_big_fil_rev_8_21_14_0_10_50_16</name>
    <dbReference type="NCBI Taxonomy" id="1975039"/>
    <lineage>
        <taxon>Bacteria</taxon>
        <taxon>Candidatus Uhriibacteriota</taxon>
    </lineage>
</organism>
<dbReference type="Gene3D" id="3.30.1310.10">
    <property type="entry name" value="Nucleoid-associated protein YbaB-like domain"/>
    <property type="match status" value="1"/>
</dbReference>
<evidence type="ECO:0000313" key="2">
    <source>
        <dbReference type="Proteomes" id="UP000230084"/>
    </source>
</evidence>
<sequence>MFNKIKALKDVRSQAKVLEKALEGVSATGSSRGLEITMNGKQEILNVSIPEDMERSDIEKNIKVAFAEAVKDIQKLVQKVMQETGGLPDLSQFGL</sequence>
<dbReference type="AlphaFoldDB" id="A0A2H0RPU8"/>
<reference evidence="1 2" key="1">
    <citation type="submission" date="2017-09" db="EMBL/GenBank/DDBJ databases">
        <title>Depth-based differentiation of microbial function through sediment-hosted aquifers and enrichment of novel symbionts in the deep terrestrial subsurface.</title>
        <authorList>
            <person name="Probst A.J."/>
            <person name="Ladd B."/>
            <person name="Jarett J.K."/>
            <person name="Geller-Mcgrath D.E."/>
            <person name="Sieber C.M."/>
            <person name="Emerson J.B."/>
            <person name="Anantharaman K."/>
            <person name="Thomas B.C."/>
            <person name="Malmstrom R."/>
            <person name="Stieglmeier M."/>
            <person name="Klingl A."/>
            <person name="Woyke T."/>
            <person name="Ryan C.M."/>
            <person name="Banfield J.F."/>
        </authorList>
    </citation>
    <scope>NUCLEOTIDE SEQUENCE [LARGE SCALE GENOMIC DNA]</scope>
    <source>
        <strain evidence="1">CG10_big_fil_rev_8_21_14_0_10_50_16</strain>
    </source>
</reference>
<dbReference type="SUPFAM" id="SSF82607">
    <property type="entry name" value="YbaB-like"/>
    <property type="match status" value="1"/>
</dbReference>
<proteinExistence type="predicted"/>
<protein>
    <recommendedName>
        <fullName evidence="3">Nucleoid-associated protein</fullName>
    </recommendedName>
</protein>
<dbReference type="EMBL" id="PCYM01000001">
    <property type="protein sequence ID" value="PIR47785.1"/>
    <property type="molecule type" value="Genomic_DNA"/>
</dbReference>
<dbReference type="Proteomes" id="UP000230084">
    <property type="component" value="Unassembled WGS sequence"/>
</dbReference>
<evidence type="ECO:0008006" key="3">
    <source>
        <dbReference type="Google" id="ProtNLM"/>
    </source>
</evidence>
<evidence type="ECO:0000313" key="1">
    <source>
        <dbReference type="EMBL" id="PIR47785.1"/>
    </source>
</evidence>
<gene>
    <name evidence="1" type="ORF">COV06_00055</name>
</gene>
<name>A0A2H0RPU8_9BACT</name>
<dbReference type="Pfam" id="PF02575">
    <property type="entry name" value="YbaB_DNA_bd"/>
    <property type="match status" value="1"/>
</dbReference>
<dbReference type="InterPro" id="IPR004401">
    <property type="entry name" value="YbaB/EbfC"/>
</dbReference>
<accession>A0A2H0RPU8</accession>
<dbReference type="GO" id="GO:0003677">
    <property type="term" value="F:DNA binding"/>
    <property type="evidence" value="ECO:0007669"/>
    <property type="project" value="InterPro"/>
</dbReference>
<comment type="caution">
    <text evidence="1">The sequence shown here is derived from an EMBL/GenBank/DDBJ whole genome shotgun (WGS) entry which is preliminary data.</text>
</comment>